<dbReference type="OrthoDB" id="3619320at2"/>
<accession>G2GM64</accession>
<keyword evidence="3" id="KW-0472">Membrane</keyword>
<dbReference type="SUPFAM" id="SSF48452">
    <property type="entry name" value="TPR-like"/>
    <property type="match status" value="1"/>
</dbReference>
<gene>
    <name evidence="4" type="ORF">SZN_33081</name>
</gene>
<dbReference type="InterPro" id="IPR019734">
    <property type="entry name" value="TPR_rpt"/>
</dbReference>
<evidence type="ECO:0000313" key="4">
    <source>
        <dbReference type="EMBL" id="EGX55411.1"/>
    </source>
</evidence>
<evidence type="ECO:0000313" key="5">
    <source>
        <dbReference type="Proteomes" id="UP000004217"/>
    </source>
</evidence>
<keyword evidence="3" id="KW-1133">Transmembrane helix</keyword>
<protein>
    <submittedName>
        <fullName evidence="4">Uncharacterized protein</fullName>
    </submittedName>
</protein>
<dbReference type="AlphaFoldDB" id="G2GM64"/>
<dbReference type="SMART" id="SM00028">
    <property type="entry name" value="TPR"/>
    <property type="match status" value="2"/>
</dbReference>
<feature type="repeat" description="TPR" evidence="1">
    <location>
        <begin position="162"/>
        <end position="195"/>
    </location>
</feature>
<dbReference type="InterPro" id="IPR011990">
    <property type="entry name" value="TPR-like_helical_dom_sf"/>
</dbReference>
<organism evidence="4 5">
    <name type="scientific">Streptomyces zinciresistens K42</name>
    <dbReference type="NCBI Taxonomy" id="700597"/>
    <lineage>
        <taxon>Bacteria</taxon>
        <taxon>Bacillati</taxon>
        <taxon>Actinomycetota</taxon>
        <taxon>Actinomycetes</taxon>
        <taxon>Kitasatosporales</taxon>
        <taxon>Streptomycetaceae</taxon>
        <taxon>Streptomyces</taxon>
    </lineage>
</organism>
<evidence type="ECO:0000256" key="1">
    <source>
        <dbReference type="PROSITE-ProRule" id="PRU00339"/>
    </source>
</evidence>
<evidence type="ECO:0000256" key="2">
    <source>
        <dbReference type="SAM" id="MobiDB-lite"/>
    </source>
</evidence>
<dbReference type="EMBL" id="AGBF01000231">
    <property type="protein sequence ID" value="EGX55411.1"/>
    <property type="molecule type" value="Genomic_DNA"/>
</dbReference>
<feature type="region of interest" description="Disordered" evidence="2">
    <location>
        <begin position="120"/>
        <end position="144"/>
    </location>
</feature>
<dbReference type="PATRIC" id="fig|700597.3.peg.6470"/>
<dbReference type="RefSeq" id="WP_007503468.1">
    <property type="nucleotide sequence ID" value="NZ_AGBF01000231.1"/>
</dbReference>
<keyword evidence="1" id="KW-0802">TPR repeat</keyword>
<dbReference type="Proteomes" id="UP000004217">
    <property type="component" value="Unassembled WGS sequence"/>
</dbReference>
<feature type="transmembrane region" description="Helical" evidence="3">
    <location>
        <begin position="87"/>
        <end position="105"/>
    </location>
</feature>
<keyword evidence="5" id="KW-1185">Reference proteome</keyword>
<keyword evidence="3" id="KW-0812">Transmembrane</keyword>
<sequence>MSTERELLGLRRDQALADLIDLERQVADGEIPEEAARRLRGRYEATAASAIEALDAVTAPGTGRPAGAAKRAARPGPDQAARRQAGLALYVALFCAAVVTVGLLLPRYVAERPEGGFITGNEAAAPAPGSSLDPAPSASPRDLSKVTEAEMEKVVAANPNVLGMRLALAARYAGKGQYDKAVEHYGVALKQNPDDAGVRAQAGWLLFKMGRADNALRFLDQALALDPSSADALWYKANILFEGRKDATGALKILRGLQSRTDLPAERRTEVERLTATVRRAADGS</sequence>
<reference evidence="4 5" key="1">
    <citation type="submission" date="2011-08" db="EMBL/GenBank/DDBJ databases">
        <authorList>
            <person name="Lin Y."/>
            <person name="Hao X."/>
            <person name="Johnstone L."/>
            <person name="Miller S.J."/>
            <person name="Wei G."/>
            <person name="Rensing C."/>
        </authorList>
    </citation>
    <scope>NUCLEOTIDE SEQUENCE [LARGE SCALE GENOMIC DNA]</scope>
    <source>
        <strain evidence="4 5">K42</strain>
    </source>
</reference>
<evidence type="ECO:0000256" key="3">
    <source>
        <dbReference type="SAM" id="Phobius"/>
    </source>
</evidence>
<dbReference type="Pfam" id="PF14559">
    <property type="entry name" value="TPR_19"/>
    <property type="match status" value="1"/>
</dbReference>
<name>G2GM64_9ACTN</name>
<comment type="caution">
    <text evidence="4">The sequence shown here is derived from an EMBL/GenBank/DDBJ whole genome shotgun (WGS) entry which is preliminary data.</text>
</comment>
<feature type="repeat" description="TPR" evidence="1">
    <location>
        <begin position="196"/>
        <end position="229"/>
    </location>
</feature>
<dbReference type="PROSITE" id="PS50005">
    <property type="entry name" value="TPR"/>
    <property type="match status" value="2"/>
</dbReference>
<proteinExistence type="predicted"/>
<dbReference type="Gene3D" id="1.25.40.10">
    <property type="entry name" value="Tetratricopeptide repeat domain"/>
    <property type="match status" value="1"/>
</dbReference>